<sequence>MRFSRSQQGMSPLSGLVIIILVGFIATIAFKIIPHYIDNKALTKIITAVETDAATASRVNSPADFYAHISKGMQINAINDIRPQDAVKISLENNEFLVQVNYEKREPVIKNIDLVVKFEKEYRVRAR</sequence>
<keyword evidence="1" id="KW-0812">Transmembrane</keyword>
<dbReference type="Proteomes" id="UP001241056">
    <property type="component" value="Unassembled WGS sequence"/>
</dbReference>
<proteinExistence type="predicted"/>
<comment type="caution">
    <text evidence="2">The sequence shown here is derived from an EMBL/GenBank/DDBJ whole genome shotgun (WGS) entry which is preliminary data.</text>
</comment>
<dbReference type="EMBL" id="JAUCDY010000002">
    <property type="protein sequence ID" value="MDM7857164.1"/>
    <property type="molecule type" value="Genomic_DNA"/>
</dbReference>
<dbReference type="InterPro" id="IPR032314">
    <property type="entry name" value="DUF4845"/>
</dbReference>
<accession>A0ABT7SMC2</accession>
<keyword evidence="1" id="KW-1133">Transmembrane helix</keyword>
<evidence type="ECO:0000256" key="1">
    <source>
        <dbReference type="SAM" id="Phobius"/>
    </source>
</evidence>
<keyword evidence="3" id="KW-1185">Reference proteome</keyword>
<protein>
    <submittedName>
        <fullName evidence="2">DUF4845 domain-containing protein</fullName>
    </submittedName>
</protein>
<keyword evidence="1" id="KW-0472">Membrane</keyword>
<name>A0ABT7SMC2_9GAMM</name>
<gene>
    <name evidence="2" type="ORF">QEZ41_02565</name>
</gene>
<feature type="transmembrane region" description="Helical" evidence="1">
    <location>
        <begin position="12"/>
        <end position="33"/>
    </location>
</feature>
<evidence type="ECO:0000313" key="2">
    <source>
        <dbReference type="EMBL" id="MDM7857164.1"/>
    </source>
</evidence>
<organism evidence="2 3">
    <name type="scientific">Thiopseudomonas acetoxidans</name>
    <dbReference type="NCBI Taxonomy" id="3041622"/>
    <lineage>
        <taxon>Bacteria</taxon>
        <taxon>Pseudomonadati</taxon>
        <taxon>Pseudomonadota</taxon>
        <taxon>Gammaproteobacteria</taxon>
        <taxon>Pseudomonadales</taxon>
        <taxon>Pseudomonadaceae</taxon>
        <taxon>Thiopseudomonas</taxon>
    </lineage>
</organism>
<evidence type="ECO:0000313" key="3">
    <source>
        <dbReference type="Proteomes" id="UP001241056"/>
    </source>
</evidence>
<dbReference type="Pfam" id="PF16137">
    <property type="entry name" value="DUF4845"/>
    <property type="match status" value="1"/>
</dbReference>
<reference evidence="2 3" key="1">
    <citation type="submission" date="2023-06" db="EMBL/GenBank/DDBJ databases">
        <title>Thiopseudomonas sp. CY1220 draft genome sequence.</title>
        <authorList>
            <person name="Zhao G."/>
            <person name="An M."/>
        </authorList>
    </citation>
    <scope>NUCLEOTIDE SEQUENCE [LARGE SCALE GENOMIC DNA]</scope>
    <source>
        <strain evidence="2 3">CY1220</strain>
    </source>
</reference>
<dbReference type="RefSeq" id="WP_289409819.1">
    <property type="nucleotide sequence ID" value="NZ_JAUCDY010000002.1"/>
</dbReference>